<protein>
    <submittedName>
        <fullName evidence="5">Ankyrin repeat domain-containing protein</fullName>
    </submittedName>
</protein>
<dbReference type="AlphaFoldDB" id="A0AA90NNB6"/>
<keyword evidence="6" id="KW-1185">Reference proteome</keyword>
<evidence type="ECO:0000256" key="2">
    <source>
        <dbReference type="ARBA" id="ARBA00023043"/>
    </source>
</evidence>
<keyword evidence="4" id="KW-0472">Membrane</keyword>
<dbReference type="PANTHER" id="PTHR24198:SF165">
    <property type="entry name" value="ANKYRIN REPEAT-CONTAINING PROTEIN-RELATED"/>
    <property type="match status" value="1"/>
</dbReference>
<dbReference type="SUPFAM" id="SSF48403">
    <property type="entry name" value="Ankyrin repeat"/>
    <property type="match status" value="1"/>
</dbReference>
<feature type="repeat" description="ANK" evidence="3">
    <location>
        <begin position="362"/>
        <end position="394"/>
    </location>
</feature>
<dbReference type="PROSITE" id="PS50088">
    <property type="entry name" value="ANK_REPEAT"/>
    <property type="match status" value="4"/>
</dbReference>
<evidence type="ECO:0000256" key="4">
    <source>
        <dbReference type="SAM" id="Phobius"/>
    </source>
</evidence>
<proteinExistence type="predicted"/>
<organism evidence="5 6">
    <name type="scientific">Candidatus Endonucleibacter bathymodioli</name>
    <dbReference type="NCBI Taxonomy" id="539814"/>
    <lineage>
        <taxon>Bacteria</taxon>
        <taxon>Pseudomonadati</taxon>
        <taxon>Pseudomonadota</taxon>
        <taxon>Gammaproteobacteria</taxon>
        <taxon>Oceanospirillales</taxon>
        <taxon>Endozoicomonadaceae</taxon>
        <taxon>Candidatus Endonucleibacter</taxon>
    </lineage>
</organism>
<feature type="repeat" description="ANK" evidence="3">
    <location>
        <begin position="207"/>
        <end position="239"/>
    </location>
</feature>
<name>A0AA90NNB6_9GAMM</name>
<evidence type="ECO:0000313" key="5">
    <source>
        <dbReference type="EMBL" id="MDP0589960.1"/>
    </source>
</evidence>
<dbReference type="PANTHER" id="PTHR24198">
    <property type="entry name" value="ANKYRIN REPEAT AND PROTEIN KINASE DOMAIN-CONTAINING PROTEIN"/>
    <property type="match status" value="1"/>
</dbReference>
<evidence type="ECO:0000313" key="6">
    <source>
        <dbReference type="Proteomes" id="UP001178148"/>
    </source>
</evidence>
<feature type="repeat" description="ANK" evidence="3">
    <location>
        <begin position="482"/>
        <end position="514"/>
    </location>
</feature>
<comment type="caution">
    <text evidence="5">The sequence shown here is derived from an EMBL/GenBank/DDBJ whole genome shotgun (WGS) entry which is preliminary data.</text>
</comment>
<sequence>MSITFIVLTNLYIYIGESYMFCALLKCSVRSCHLIYVLLFSSIVAGIYSGVCCAVLRTDSNSFDGASLIDSVDESNSIVHDGDVQDDSSIYKDCSILRIVGDMDDSVLLNAMQCLLNIAKKHNDDGLIKSLQLSEMSNYASKGNDATALQGAAVNHDHLIKFLRDNINTSTYEPGGGLLTCAIPFGNNKLIELLIESGTKVDSLDTDQYMPLHKAVRYGEIEIVKILLNAGADANYEGLSKHIRNESDSILRTICANPGKFITPLQIAILCDDFETVKVLLDRKANPNCCIKGQDSPLYMAVNVDSNNILTALLSAGAEINIKDCWNSNILQYAVSMSRSPDIIKTIISYGDQYIIERESVFHETPLSIAIRNESNVLVNTLINNGANTNYRHDDGTIPLCIATYGVCGVNIIGRKMVDIFEILISAGGNVNCQDQCGLTPLMIIVNKDSYVYENNNSIVTIKLIFNMLLRNSADINMIDKKGNTALHYAAKKGISYFISLLLHYGAKRNIKNRNGLTAVECALSDNIFTTISNAPFVAMQPARMKTIARNSIRSLIIEKKQAKQSLNNMISTLKLPKIIRDFLFYPLD</sequence>
<dbReference type="Pfam" id="PF00023">
    <property type="entry name" value="Ank"/>
    <property type="match status" value="1"/>
</dbReference>
<dbReference type="EMBL" id="JASXSV010000025">
    <property type="protein sequence ID" value="MDP0589960.1"/>
    <property type="molecule type" value="Genomic_DNA"/>
</dbReference>
<evidence type="ECO:0000256" key="3">
    <source>
        <dbReference type="PROSITE-ProRule" id="PRU00023"/>
    </source>
</evidence>
<keyword evidence="1" id="KW-0677">Repeat</keyword>
<accession>A0AA90NNB6</accession>
<dbReference type="SMART" id="SM00248">
    <property type="entry name" value="ANK"/>
    <property type="match status" value="10"/>
</dbReference>
<evidence type="ECO:0000256" key="1">
    <source>
        <dbReference type="ARBA" id="ARBA00022737"/>
    </source>
</evidence>
<dbReference type="PROSITE" id="PS50297">
    <property type="entry name" value="ANK_REP_REGION"/>
    <property type="match status" value="3"/>
</dbReference>
<dbReference type="Proteomes" id="UP001178148">
    <property type="component" value="Unassembled WGS sequence"/>
</dbReference>
<dbReference type="InterPro" id="IPR002110">
    <property type="entry name" value="Ankyrin_rpt"/>
</dbReference>
<dbReference type="InterPro" id="IPR036770">
    <property type="entry name" value="Ankyrin_rpt-contain_sf"/>
</dbReference>
<reference evidence="5 6" key="1">
    <citation type="journal article" date="2023" name="bioRxiv">
        <title>An intranuclear bacterial parasite of deep-sea mussels expresses apoptosis inhibitors acquired from its host.</title>
        <authorList>
            <person name="Gonzalez Porras M.A."/>
            <person name="Assie A."/>
            <person name="Tietjen M."/>
            <person name="Violette M."/>
            <person name="Kleiner M."/>
            <person name="Gruber-Vodicka H."/>
            <person name="Dubilier N."/>
            <person name="Leisch N."/>
        </authorList>
    </citation>
    <scope>NUCLEOTIDE SEQUENCE [LARGE SCALE GENOMIC DNA]</scope>
    <source>
        <strain evidence="5">IAP13</strain>
    </source>
</reference>
<feature type="transmembrane region" description="Helical" evidence="4">
    <location>
        <begin position="6"/>
        <end position="25"/>
    </location>
</feature>
<gene>
    <name evidence="5" type="ORF">QS748_12570</name>
</gene>
<dbReference type="Gene3D" id="1.25.40.20">
    <property type="entry name" value="Ankyrin repeat-containing domain"/>
    <property type="match status" value="1"/>
</dbReference>
<keyword evidence="4" id="KW-0812">Transmembrane</keyword>
<feature type="repeat" description="ANK" evidence="3">
    <location>
        <begin position="293"/>
        <end position="325"/>
    </location>
</feature>
<keyword evidence="2 3" id="KW-0040">ANK repeat</keyword>
<dbReference type="Pfam" id="PF12796">
    <property type="entry name" value="Ank_2"/>
    <property type="match status" value="2"/>
</dbReference>
<keyword evidence="4" id="KW-1133">Transmembrane helix</keyword>
<feature type="transmembrane region" description="Helical" evidence="4">
    <location>
        <begin position="32"/>
        <end position="51"/>
    </location>
</feature>